<organism evidence="10 11">
    <name type="scientific">Halteria grandinella</name>
    <dbReference type="NCBI Taxonomy" id="5974"/>
    <lineage>
        <taxon>Eukaryota</taxon>
        <taxon>Sar</taxon>
        <taxon>Alveolata</taxon>
        <taxon>Ciliophora</taxon>
        <taxon>Intramacronucleata</taxon>
        <taxon>Spirotrichea</taxon>
        <taxon>Stichotrichia</taxon>
        <taxon>Sporadotrichida</taxon>
        <taxon>Halteriidae</taxon>
        <taxon>Halteria</taxon>
    </lineage>
</organism>
<feature type="compositionally biased region" description="Basic and acidic residues" evidence="8">
    <location>
        <begin position="1209"/>
        <end position="1223"/>
    </location>
</feature>
<dbReference type="PANTHER" id="PTHR14418">
    <property type="entry name" value="CONDENSIN COMPLEX SUBUNIT 3-RELATED"/>
    <property type="match status" value="1"/>
</dbReference>
<feature type="region of interest" description="Disordered" evidence="8">
    <location>
        <begin position="1"/>
        <end position="44"/>
    </location>
</feature>
<evidence type="ECO:0000256" key="5">
    <source>
        <dbReference type="ARBA" id="ARBA00022776"/>
    </source>
</evidence>
<gene>
    <name evidence="10" type="ORF">FGO68_gene3899</name>
</gene>
<keyword evidence="3" id="KW-0158">Chromosome</keyword>
<dbReference type="InterPro" id="IPR016024">
    <property type="entry name" value="ARM-type_fold"/>
</dbReference>
<dbReference type="AlphaFoldDB" id="A0A8J8NI03"/>
<comment type="similarity">
    <text evidence="2">Belongs to the CND3 (condensin subunit 3) family.</text>
</comment>
<dbReference type="GO" id="GO:0007076">
    <property type="term" value="P:mitotic chromosome condensation"/>
    <property type="evidence" value="ECO:0007669"/>
    <property type="project" value="InterPro"/>
</dbReference>
<dbReference type="PANTHER" id="PTHR14418:SF5">
    <property type="entry name" value="CONDENSIN COMPLEX SUBUNIT 3"/>
    <property type="match status" value="1"/>
</dbReference>
<keyword evidence="5" id="KW-0498">Mitosis</keyword>
<keyword evidence="11" id="KW-1185">Reference proteome</keyword>
<reference evidence="10" key="1">
    <citation type="submission" date="2019-06" db="EMBL/GenBank/DDBJ databases">
        <authorList>
            <person name="Zheng W."/>
        </authorList>
    </citation>
    <scope>NUCLEOTIDE SEQUENCE</scope>
    <source>
        <strain evidence="10">QDHG01</strain>
    </source>
</reference>
<evidence type="ECO:0000313" key="10">
    <source>
        <dbReference type="EMBL" id="TNV74620.1"/>
    </source>
</evidence>
<evidence type="ECO:0000256" key="1">
    <source>
        <dbReference type="ARBA" id="ARBA00004286"/>
    </source>
</evidence>
<dbReference type="GO" id="GO:0051301">
    <property type="term" value="P:cell division"/>
    <property type="evidence" value="ECO:0007669"/>
    <property type="project" value="UniProtKB-KW"/>
</dbReference>
<keyword evidence="4" id="KW-0132">Cell division</keyword>
<feature type="compositionally biased region" description="Polar residues" evidence="8">
    <location>
        <begin position="17"/>
        <end position="36"/>
    </location>
</feature>
<evidence type="ECO:0000256" key="4">
    <source>
        <dbReference type="ARBA" id="ARBA00022618"/>
    </source>
</evidence>
<evidence type="ECO:0000256" key="7">
    <source>
        <dbReference type="ARBA" id="ARBA00023306"/>
    </source>
</evidence>
<dbReference type="SUPFAM" id="SSF48371">
    <property type="entry name" value="ARM repeat"/>
    <property type="match status" value="1"/>
</dbReference>
<feature type="domain" description="Nuclear condensin complex subunit 3 C-terminal" evidence="9">
    <location>
        <begin position="697"/>
        <end position="868"/>
    </location>
</feature>
<dbReference type="Gene3D" id="1.25.10.10">
    <property type="entry name" value="Leucine-rich Repeat Variant"/>
    <property type="match status" value="1"/>
</dbReference>
<comment type="subcellular location">
    <subcellularLocation>
        <location evidence="1">Chromosome</location>
    </subcellularLocation>
</comment>
<dbReference type="Proteomes" id="UP000785679">
    <property type="component" value="Unassembled WGS sequence"/>
</dbReference>
<evidence type="ECO:0000313" key="11">
    <source>
        <dbReference type="Proteomes" id="UP000785679"/>
    </source>
</evidence>
<keyword evidence="7" id="KW-0131">Cell cycle</keyword>
<feature type="compositionally biased region" description="Acidic residues" evidence="8">
    <location>
        <begin position="1"/>
        <end position="14"/>
    </location>
</feature>
<protein>
    <recommendedName>
        <fullName evidence="9">Nuclear condensin complex subunit 3 C-terminal domain-containing protein</fullName>
    </recommendedName>
</protein>
<dbReference type="GO" id="GO:0000796">
    <property type="term" value="C:condensin complex"/>
    <property type="evidence" value="ECO:0007669"/>
    <property type="project" value="InterPro"/>
</dbReference>
<dbReference type="Pfam" id="PF12719">
    <property type="entry name" value="Cnd3"/>
    <property type="match status" value="1"/>
</dbReference>
<dbReference type="EMBL" id="RRYP01016770">
    <property type="protein sequence ID" value="TNV74620.1"/>
    <property type="molecule type" value="Genomic_DNA"/>
</dbReference>
<evidence type="ECO:0000256" key="3">
    <source>
        <dbReference type="ARBA" id="ARBA00022454"/>
    </source>
</evidence>
<dbReference type="GO" id="GO:0000793">
    <property type="term" value="C:condensed chromosome"/>
    <property type="evidence" value="ECO:0007669"/>
    <property type="project" value="TreeGrafter"/>
</dbReference>
<keyword evidence="6" id="KW-0226">DNA condensation</keyword>
<evidence type="ECO:0000256" key="6">
    <source>
        <dbReference type="ARBA" id="ARBA00023067"/>
    </source>
</evidence>
<evidence type="ECO:0000256" key="8">
    <source>
        <dbReference type="SAM" id="MobiDB-lite"/>
    </source>
</evidence>
<feature type="compositionally biased region" description="Basic and acidic residues" evidence="8">
    <location>
        <begin position="1231"/>
        <end position="1246"/>
    </location>
</feature>
<dbReference type="InterPro" id="IPR011989">
    <property type="entry name" value="ARM-like"/>
</dbReference>
<feature type="region of interest" description="Disordered" evidence="8">
    <location>
        <begin position="1108"/>
        <end position="1166"/>
    </location>
</feature>
<evidence type="ECO:0000256" key="2">
    <source>
        <dbReference type="ARBA" id="ARBA00006533"/>
    </source>
</evidence>
<name>A0A8J8NI03_HALGN</name>
<sequence>MSDPEDQQENENPELENIQTEPPLTTSKHASSVSSKIKTEDKGLTMKDQVRETLNELFKQAIVGRSWKNKEQEVGNLLRLDSTAFAQAVITIVTKIMLVPTQSSKQKTIDELMGVFLKIYEVIEKQFRVAHCEDKIKAILQTHIDTAFLLTHYKAKNISTRAYAWLEAVINVMPLGAISDMKRKILKSIFTHCLQFAMTDIPNAKNSDSSRIQAIRISSRICKAIKIKGKQEYIDLITNHFLKMMLEDEKEIVRQECINSLDLSLKTIPYVVTRTMDKSKLVRQEVYKALKSNTKVQFMEIDVLDRLQIILNGLNDHEPDVKEACREYIINQVCLSKGSDNGGEGSDEQLEPMIKTMRAIQFRSTYTHPKISVATYLYMREILFQTYSLDSILETIEKLVKIIPQLSEQKQFGELFECLVFLNFALNIIKKNDHQLTSGFQFQNLELGVHVPTLDNLKGIIDQVLADCEGQDAVPSDEFAEMVPRLIIFQCFHLFNHLLAKLTMNAQGGRNALSEDDFCNITGMIKGFFNSKTFFERDYLNENRSIQFDYVEQMQAEETALQEIGIGIRDQEILIHVALIFLQHVCFQVTLDESEQAPNSDLERYFQVTKDIILDQRTIEELDEQEKLLIKINEKIKTYIDLQTTLSAEISKITTIGEQPEQGMLDKLAGATEKLQKYQGLIMRYQQGELLQLQHQLNMIRYLLKSIKLGMLHVQLFPTFGAIINANVTNKTVKVRALALECLGLLTIHDKALFEEKLRIYMDQIIEESTLKVKTDATIVALKCIFDGIMIHGFLLESGNVQDILRQDLRKLLMKLLRDTDYNVRLLATEGFCKLLICERMQNPWDFIARLILLYFERSKGDFGDLNQRQQMLMLKIKETIEEFFTFFPRLANERCIELFEATILSIFYLIKSRALQNSDPQWDKINVFYLFGKLSNMLEYKQNKQYAIFDLAQLGLSYQYEFLKVFSFMILNPEALGTPQEKDQFAKFFVNSLNFLDLNELPLVHTDYEREFLTFINPLFNQLSRFYEKLEQQAIVDTQWKSLAASYIKKRDSDNLRQAEHEIAQKAKQIMLQAVEAAKTVEFEEDAYSIFQHCQAFYNQTQTYQRDFSEQRTQSSQDASQRTAPHSVHDYNQQSKRAMKQLHRHAPGDHPPPQEAAKPKPHMPPAVKQERIFNDQRMKKENFQPLPQSGPKRPVGRPTGQKPPPVEKSVEKEKKQQSQDKKKDKKDKKNKKEKEKKKEEVPGKEVKKRSKTGNETEKQGMPIPGERRQTRRMPNQE</sequence>
<comment type="caution">
    <text evidence="10">The sequence shown here is derived from an EMBL/GenBank/DDBJ whole genome shotgun (WGS) entry which is preliminary data.</text>
</comment>
<proteinExistence type="inferred from homology"/>
<evidence type="ECO:0000259" key="9">
    <source>
        <dbReference type="Pfam" id="PF12719"/>
    </source>
</evidence>
<accession>A0A8J8NI03</accession>
<feature type="compositionally biased region" description="Polar residues" evidence="8">
    <location>
        <begin position="1108"/>
        <end position="1137"/>
    </location>
</feature>
<dbReference type="OrthoDB" id="27187at2759"/>
<dbReference type="InterPro" id="IPR027165">
    <property type="entry name" value="CND3"/>
</dbReference>
<dbReference type="InterPro" id="IPR025977">
    <property type="entry name" value="Cnd3_C"/>
</dbReference>
<feature type="region of interest" description="Disordered" evidence="8">
    <location>
        <begin position="1183"/>
        <end position="1278"/>
    </location>
</feature>